<feature type="compositionally biased region" description="Basic and acidic residues" evidence="5">
    <location>
        <begin position="49"/>
        <end position="61"/>
    </location>
</feature>
<feature type="compositionally biased region" description="Basic and acidic residues" evidence="5">
    <location>
        <begin position="348"/>
        <end position="382"/>
    </location>
</feature>
<keyword evidence="3" id="KW-0539">Nucleus</keyword>
<evidence type="ECO:0000313" key="9">
    <source>
        <dbReference type="Proteomes" id="UP000192927"/>
    </source>
</evidence>
<evidence type="ECO:0000256" key="5">
    <source>
        <dbReference type="SAM" id="MobiDB-lite"/>
    </source>
</evidence>
<organism evidence="8 9">
    <name type="scientific">Lasallia pustulata</name>
    <dbReference type="NCBI Taxonomy" id="136370"/>
    <lineage>
        <taxon>Eukaryota</taxon>
        <taxon>Fungi</taxon>
        <taxon>Dikarya</taxon>
        <taxon>Ascomycota</taxon>
        <taxon>Pezizomycotina</taxon>
        <taxon>Lecanoromycetes</taxon>
        <taxon>OSLEUM clade</taxon>
        <taxon>Umbilicariomycetidae</taxon>
        <taxon>Umbilicariales</taxon>
        <taxon>Umbilicariaceae</taxon>
        <taxon>Lasallia</taxon>
    </lineage>
</organism>
<protein>
    <submittedName>
        <fullName evidence="8">Rna-binding la domain protein</fullName>
    </submittedName>
</protein>
<dbReference type="PRINTS" id="PR00302">
    <property type="entry name" value="LUPUSLA"/>
</dbReference>
<dbReference type="Pfam" id="PF00076">
    <property type="entry name" value="RRM_1"/>
    <property type="match status" value="1"/>
</dbReference>
<dbReference type="InterPro" id="IPR035979">
    <property type="entry name" value="RBD_domain_sf"/>
</dbReference>
<evidence type="ECO:0000256" key="4">
    <source>
        <dbReference type="PROSITE-ProRule" id="PRU00332"/>
    </source>
</evidence>
<accession>A0A1W5CSK8</accession>
<dbReference type="GO" id="GO:1990904">
    <property type="term" value="C:ribonucleoprotein complex"/>
    <property type="evidence" value="ECO:0007669"/>
    <property type="project" value="InterPro"/>
</dbReference>
<dbReference type="PROSITE" id="PS50961">
    <property type="entry name" value="HTH_LA"/>
    <property type="match status" value="1"/>
</dbReference>
<dbReference type="EMBL" id="FWEW01000139">
    <property type="protein sequence ID" value="SLM33837.1"/>
    <property type="molecule type" value="Genomic_DNA"/>
</dbReference>
<sequence length="489" mass="54062">MVELKTESTEPDPSAISLPNDETINTENAAADTDIPKEAHTGAAPTLEEVTKVIDEVEKQEAPNGSSDDIVVKTGGHEVTASEGGADAEKKDSNGEAEQTESGSHREDNHRNSHKTNKKYNSSQKPYKDFRNNVKSDLTGQEESSDPVEIRKQVEFYFSDSNLPMDNFLFGKVMGHKNLPVPISIIHSFKRMRHFQPFSAVVAALKDSTILDVVDSDTCIQRKVPLPEDIKDKPVHEVQKVFEDAAMARSIYAKGFGEEKPSTQFDIEAFFAPYGPTNSVRLRRDNTRSFKGSVFVEFDSEATQKAFLALDPQPKWQGQDLQIKSKKQYCDEKVEEIAAGRLKPNMSGREKHDRHNKMDRDDRDWNTRRDEDRKNGFKDDRRGGHKGFGSSGQRGRGRGGGRGGGKGGGRGGRGPRDRNQERARDKDEHAVPTIAATTTSPAPATESTAPDSSPAAEAPSKKRAREDDDDDEAGDRAAPKKVDVKEEQA</sequence>
<dbReference type="GO" id="GO:0003729">
    <property type="term" value="F:mRNA binding"/>
    <property type="evidence" value="ECO:0007669"/>
    <property type="project" value="TreeGrafter"/>
</dbReference>
<dbReference type="InterPro" id="IPR036388">
    <property type="entry name" value="WH-like_DNA-bd_sf"/>
</dbReference>
<evidence type="ECO:0000256" key="3">
    <source>
        <dbReference type="ARBA" id="ARBA00023242"/>
    </source>
</evidence>
<dbReference type="CDD" id="cd12291">
    <property type="entry name" value="RRM1_La"/>
    <property type="match status" value="1"/>
</dbReference>
<feature type="region of interest" description="Disordered" evidence="5">
    <location>
        <begin position="1"/>
        <end position="132"/>
    </location>
</feature>
<dbReference type="InterPro" id="IPR002344">
    <property type="entry name" value="Lupus_La"/>
</dbReference>
<dbReference type="InterPro" id="IPR012677">
    <property type="entry name" value="Nucleotide-bd_a/b_plait_sf"/>
</dbReference>
<dbReference type="AlphaFoldDB" id="A0A1W5CSK8"/>
<evidence type="ECO:0000313" key="8">
    <source>
        <dbReference type="EMBL" id="SLM33837.1"/>
    </source>
</evidence>
<dbReference type="PANTHER" id="PTHR22792:SF140">
    <property type="entry name" value="ACHILLES, ISOFORM A"/>
    <property type="match status" value="1"/>
</dbReference>
<dbReference type="PROSITE" id="PS50102">
    <property type="entry name" value="RRM"/>
    <property type="match status" value="1"/>
</dbReference>
<feature type="domain" description="HTH La-type RNA-binding" evidence="7">
    <location>
        <begin position="140"/>
        <end position="230"/>
    </location>
</feature>
<evidence type="ECO:0000259" key="7">
    <source>
        <dbReference type="PROSITE" id="PS50961"/>
    </source>
</evidence>
<dbReference type="InterPro" id="IPR036390">
    <property type="entry name" value="WH_DNA-bd_sf"/>
</dbReference>
<comment type="subcellular location">
    <subcellularLocation>
        <location evidence="1">Nucleus</location>
    </subcellularLocation>
</comment>
<name>A0A1W5CSK8_9LECA</name>
<feature type="compositionally biased region" description="Basic and acidic residues" evidence="5">
    <location>
        <begin position="414"/>
        <end position="430"/>
    </location>
</feature>
<dbReference type="SUPFAM" id="SSF46785">
    <property type="entry name" value="Winged helix' DNA-binding domain"/>
    <property type="match status" value="1"/>
</dbReference>
<feature type="region of interest" description="Disordered" evidence="5">
    <location>
        <begin position="340"/>
        <end position="489"/>
    </location>
</feature>
<dbReference type="Pfam" id="PF05383">
    <property type="entry name" value="La"/>
    <property type="match status" value="1"/>
</dbReference>
<reference evidence="9" key="1">
    <citation type="submission" date="2017-03" db="EMBL/GenBank/DDBJ databases">
        <authorList>
            <person name="Sharma R."/>
            <person name="Thines M."/>
        </authorList>
    </citation>
    <scope>NUCLEOTIDE SEQUENCE [LARGE SCALE GENOMIC DNA]</scope>
</reference>
<evidence type="ECO:0000259" key="6">
    <source>
        <dbReference type="PROSITE" id="PS50102"/>
    </source>
</evidence>
<feature type="compositionally biased region" description="Low complexity" evidence="5">
    <location>
        <begin position="435"/>
        <end position="458"/>
    </location>
</feature>
<dbReference type="InterPro" id="IPR045180">
    <property type="entry name" value="La_dom_prot"/>
</dbReference>
<proteinExistence type="predicted"/>
<dbReference type="Gene3D" id="1.10.10.10">
    <property type="entry name" value="Winged helix-like DNA-binding domain superfamily/Winged helix DNA-binding domain"/>
    <property type="match status" value="1"/>
</dbReference>
<dbReference type="Proteomes" id="UP000192927">
    <property type="component" value="Unassembled WGS sequence"/>
</dbReference>
<dbReference type="InterPro" id="IPR006630">
    <property type="entry name" value="La_HTH"/>
</dbReference>
<evidence type="ECO:0000256" key="1">
    <source>
        <dbReference type="ARBA" id="ARBA00004123"/>
    </source>
</evidence>
<dbReference type="GO" id="GO:0005634">
    <property type="term" value="C:nucleus"/>
    <property type="evidence" value="ECO:0007669"/>
    <property type="project" value="UniProtKB-SubCell"/>
</dbReference>
<dbReference type="PANTHER" id="PTHR22792">
    <property type="entry name" value="LUPUS LA PROTEIN-RELATED"/>
    <property type="match status" value="1"/>
</dbReference>
<feature type="compositionally biased region" description="Gly residues" evidence="5">
    <location>
        <begin position="386"/>
        <end position="412"/>
    </location>
</feature>
<dbReference type="GO" id="GO:0006396">
    <property type="term" value="P:RNA processing"/>
    <property type="evidence" value="ECO:0007669"/>
    <property type="project" value="InterPro"/>
</dbReference>
<dbReference type="SMART" id="SM00715">
    <property type="entry name" value="LA"/>
    <property type="match status" value="1"/>
</dbReference>
<dbReference type="InterPro" id="IPR000504">
    <property type="entry name" value="RRM_dom"/>
</dbReference>
<feature type="compositionally biased region" description="Basic and acidic residues" evidence="5">
    <location>
        <begin position="474"/>
        <end position="489"/>
    </location>
</feature>
<keyword evidence="2 4" id="KW-0694">RNA-binding</keyword>
<keyword evidence="9" id="KW-1185">Reference proteome</keyword>
<dbReference type="Gene3D" id="3.30.70.330">
    <property type="match status" value="1"/>
</dbReference>
<dbReference type="SUPFAM" id="SSF54928">
    <property type="entry name" value="RNA-binding domain, RBD"/>
    <property type="match status" value="1"/>
</dbReference>
<feature type="domain" description="RRM" evidence="6">
    <location>
        <begin position="249"/>
        <end position="328"/>
    </location>
</feature>
<dbReference type="SMART" id="SM00360">
    <property type="entry name" value="RRM"/>
    <property type="match status" value="1"/>
</dbReference>
<evidence type="ECO:0000256" key="2">
    <source>
        <dbReference type="ARBA" id="ARBA00022884"/>
    </source>
</evidence>